<feature type="chain" id="PRO_5039449498" evidence="2">
    <location>
        <begin position="24"/>
        <end position="342"/>
    </location>
</feature>
<sequence length="342" mass="37820">MRMKRKHITGLLATALMVGGLLAGCSGKEEAAPASGDSKPKKAEFTFRLADNHPVDYPTVIGDKKFAELVNERTDGRIKIEVFPSGQLGDEKSVLEQVQLGAIEFTRINASPLAEFNDDISVLGLPYVFDSDEHLWNFLESEKGTELLDGLEASKMKGLAYYSSGSRSFYSTKPVKSLADLKGQKLRVQQSKVNIDLVSALGASATPMPYGEVFSGLQTGIIDGAENNLPSFDSSNHYQEAKNIILDHHQRTPEVLLISQTAWNKLSEEDQKIVKQAALDSVTTQKEEWAKWEQNSEKKLKDAGVTFTEVEDLTPWKEAVKPAIAQYHDKYKDLLDAIEAVK</sequence>
<dbReference type="PANTHER" id="PTHR33376:SF2">
    <property type="entry name" value="DICARBOXYLATE-BINDING PERIPLASMIC PROTEIN"/>
    <property type="match status" value="1"/>
</dbReference>
<comment type="caution">
    <text evidence="3">The sequence shown here is derived from an EMBL/GenBank/DDBJ whole genome shotgun (WGS) entry which is preliminary data.</text>
</comment>
<dbReference type="InterPro" id="IPR038404">
    <property type="entry name" value="TRAP_DctP_sf"/>
</dbReference>
<dbReference type="NCBIfam" id="NF037995">
    <property type="entry name" value="TRAP_S1"/>
    <property type="match status" value="1"/>
</dbReference>
<protein>
    <submittedName>
        <fullName evidence="3">C4-dicarboxylate ABC transporter</fullName>
    </submittedName>
</protein>
<accession>A0A0K9GQ92</accession>
<keyword evidence="4" id="KW-1185">Reference proteome</keyword>
<dbReference type="GO" id="GO:0030288">
    <property type="term" value="C:outer membrane-bounded periplasmic space"/>
    <property type="evidence" value="ECO:0007669"/>
    <property type="project" value="InterPro"/>
</dbReference>
<dbReference type="GO" id="GO:0055085">
    <property type="term" value="P:transmembrane transport"/>
    <property type="evidence" value="ECO:0007669"/>
    <property type="project" value="InterPro"/>
</dbReference>
<dbReference type="InterPro" id="IPR004682">
    <property type="entry name" value="TRAP_DctP"/>
</dbReference>
<gene>
    <name evidence="3" type="ORF">AC625_04170</name>
</gene>
<dbReference type="Proteomes" id="UP000037146">
    <property type="component" value="Unassembled WGS sequence"/>
</dbReference>
<dbReference type="PATRIC" id="fig|1679170.3.peg.890"/>
<keyword evidence="1 2" id="KW-0732">Signal</keyword>
<dbReference type="AlphaFoldDB" id="A0A0K9GQ92"/>
<feature type="signal peptide" evidence="2">
    <location>
        <begin position="1"/>
        <end position="23"/>
    </location>
</feature>
<dbReference type="PANTHER" id="PTHR33376">
    <property type="match status" value="1"/>
</dbReference>
<dbReference type="CDD" id="cd13671">
    <property type="entry name" value="PBP2_TRAP_SBP_like_3"/>
    <property type="match status" value="1"/>
</dbReference>
<dbReference type="PIRSF" id="PIRSF006470">
    <property type="entry name" value="DctB"/>
    <property type="match status" value="1"/>
</dbReference>
<dbReference type="NCBIfam" id="TIGR00787">
    <property type="entry name" value="dctP"/>
    <property type="match status" value="1"/>
</dbReference>
<evidence type="ECO:0000256" key="1">
    <source>
        <dbReference type="ARBA" id="ARBA00022729"/>
    </source>
</evidence>
<dbReference type="PROSITE" id="PS51257">
    <property type="entry name" value="PROKAR_LIPOPROTEIN"/>
    <property type="match status" value="1"/>
</dbReference>
<dbReference type="InterPro" id="IPR018389">
    <property type="entry name" value="DctP_fam"/>
</dbReference>
<dbReference type="OrthoDB" id="9776801at2"/>
<dbReference type="GO" id="GO:0030246">
    <property type="term" value="F:carbohydrate binding"/>
    <property type="evidence" value="ECO:0007669"/>
    <property type="project" value="TreeGrafter"/>
</dbReference>
<reference evidence="4" key="1">
    <citation type="submission" date="2015-07" db="EMBL/GenBank/DDBJ databases">
        <title>Genome sequencing project for genomic taxonomy and phylogenomics of Bacillus-like bacteria.</title>
        <authorList>
            <person name="Liu B."/>
            <person name="Wang J."/>
            <person name="Zhu Y."/>
            <person name="Liu G."/>
            <person name="Chen Q."/>
            <person name="Chen Z."/>
            <person name="Lan J."/>
            <person name="Che J."/>
            <person name="Ge C."/>
            <person name="Shi H."/>
            <person name="Pan Z."/>
            <person name="Liu X."/>
        </authorList>
    </citation>
    <scope>NUCLEOTIDE SEQUENCE [LARGE SCALE GENOMIC DNA]</scope>
    <source>
        <strain evidence="4">FJAT-27997</strain>
    </source>
</reference>
<dbReference type="Gene3D" id="3.40.190.170">
    <property type="entry name" value="Bacterial extracellular solute-binding protein, family 7"/>
    <property type="match status" value="1"/>
</dbReference>
<organism evidence="3 4">
    <name type="scientific">Peribacillus loiseleuriae</name>
    <dbReference type="NCBI Taxonomy" id="1679170"/>
    <lineage>
        <taxon>Bacteria</taxon>
        <taxon>Bacillati</taxon>
        <taxon>Bacillota</taxon>
        <taxon>Bacilli</taxon>
        <taxon>Bacillales</taxon>
        <taxon>Bacillaceae</taxon>
        <taxon>Peribacillus</taxon>
    </lineage>
</organism>
<evidence type="ECO:0000313" key="4">
    <source>
        <dbReference type="Proteomes" id="UP000037146"/>
    </source>
</evidence>
<dbReference type="STRING" id="1679170.AC625_04170"/>
<dbReference type="Pfam" id="PF03480">
    <property type="entry name" value="DctP"/>
    <property type="match status" value="1"/>
</dbReference>
<name>A0A0K9GQ92_9BACI</name>
<dbReference type="EMBL" id="LFZW01000001">
    <property type="protein sequence ID" value="KMY48808.1"/>
    <property type="molecule type" value="Genomic_DNA"/>
</dbReference>
<evidence type="ECO:0000256" key="2">
    <source>
        <dbReference type="SAM" id="SignalP"/>
    </source>
</evidence>
<proteinExistence type="predicted"/>
<evidence type="ECO:0000313" key="3">
    <source>
        <dbReference type="EMBL" id="KMY48808.1"/>
    </source>
</evidence>